<dbReference type="AlphaFoldDB" id="A0A318HUK7"/>
<evidence type="ECO:0000313" key="2">
    <source>
        <dbReference type="Proteomes" id="UP000248314"/>
    </source>
</evidence>
<proteinExistence type="predicted"/>
<reference evidence="1 2" key="1">
    <citation type="submission" date="2018-05" db="EMBL/GenBank/DDBJ databases">
        <title>Genomic Encyclopedia of Type Strains, Phase I: the one thousand microbial genomes (KMG-I) project.</title>
        <authorList>
            <person name="Kyrpides N."/>
        </authorList>
    </citation>
    <scope>NUCLEOTIDE SEQUENCE [LARGE SCALE GENOMIC DNA]</scope>
    <source>
        <strain evidence="1 2">DSM 15611</strain>
    </source>
</reference>
<dbReference type="RefSeq" id="WP_044075712.1">
    <property type="nucleotide sequence ID" value="NZ_BAIZ01000010.1"/>
</dbReference>
<sequence length="74" mass="8360">MNALGAKFSAVGLIFVRILKVCNKLIYTHLFIFMVKTALVRSSSRIKYPAKVAINQQQLLLLYAVRNSLFKSSL</sequence>
<gene>
    <name evidence="1" type="ORF">EJ73_01346</name>
</gene>
<dbReference type="EMBL" id="QJJX01000013">
    <property type="protein sequence ID" value="PXX22128.1"/>
    <property type="molecule type" value="Genomic_DNA"/>
</dbReference>
<organism evidence="1 2">
    <name type="scientific">Hoylesella shahii DSM 15611 = JCM 12083</name>
    <dbReference type="NCBI Taxonomy" id="1122991"/>
    <lineage>
        <taxon>Bacteria</taxon>
        <taxon>Pseudomonadati</taxon>
        <taxon>Bacteroidota</taxon>
        <taxon>Bacteroidia</taxon>
        <taxon>Bacteroidales</taxon>
        <taxon>Prevotellaceae</taxon>
        <taxon>Hoylesella</taxon>
    </lineage>
</organism>
<name>A0A318HUK7_9BACT</name>
<accession>A0A318HUK7</accession>
<dbReference type="Proteomes" id="UP000248314">
    <property type="component" value="Unassembled WGS sequence"/>
</dbReference>
<comment type="caution">
    <text evidence="1">The sequence shown here is derived from an EMBL/GenBank/DDBJ whole genome shotgun (WGS) entry which is preliminary data.</text>
</comment>
<evidence type="ECO:0000313" key="1">
    <source>
        <dbReference type="EMBL" id="PXX22128.1"/>
    </source>
</evidence>
<keyword evidence="2" id="KW-1185">Reference proteome</keyword>
<protein>
    <submittedName>
        <fullName evidence="1">Uncharacterized protein</fullName>
    </submittedName>
</protein>